<comment type="caution">
    <text evidence="2">The sequence shown here is derived from an EMBL/GenBank/DDBJ whole genome shotgun (WGS) entry which is preliminary data.</text>
</comment>
<dbReference type="EMBL" id="JAYKXP010000049">
    <property type="protein sequence ID" value="KAK7036702.1"/>
    <property type="molecule type" value="Genomic_DNA"/>
</dbReference>
<evidence type="ECO:0000313" key="2">
    <source>
        <dbReference type="EMBL" id="KAK7036702.1"/>
    </source>
</evidence>
<protein>
    <submittedName>
        <fullName evidence="2">Uncharacterized protein</fullName>
    </submittedName>
</protein>
<accession>A0AAW0CD13</accession>
<evidence type="ECO:0000313" key="3">
    <source>
        <dbReference type="Proteomes" id="UP001383192"/>
    </source>
</evidence>
<keyword evidence="1" id="KW-1133">Transmembrane helix</keyword>
<proteinExistence type="predicted"/>
<organism evidence="2 3">
    <name type="scientific">Paramarasmius palmivorus</name>
    <dbReference type="NCBI Taxonomy" id="297713"/>
    <lineage>
        <taxon>Eukaryota</taxon>
        <taxon>Fungi</taxon>
        <taxon>Dikarya</taxon>
        <taxon>Basidiomycota</taxon>
        <taxon>Agaricomycotina</taxon>
        <taxon>Agaricomycetes</taxon>
        <taxon>Agaricomycetidae</taxon>
        <taxon>Agaricales</taxon>
        <taxon>Marasmiineae</taxon>
        <taxon>Marasmiaceae</taxon>
        <taxon>Paramarasmius</taxon>
    </lineage>
</organism>
<dbReference type="Proteomes" id="UP001383192">
    <property type="component" value="Unassembled WGS sequence"/>
</dbReference>
<gene>
    <name evidence="2" type="ORF">VNI00_011367</name>
</gene>
<keyword evidence="1" id="KW-0472">Membrane</keyword>
<name>A0AAW0CD13_9AGAR</name>
<sequence>MYEASQMDKVWFIPAPLTAHLRTELSPAGSYDMPMKTRNIARAQWLRIPSTRISSVPRYHPYRRPVYPDEEDGPYQPCIEDDSLLYMIQVAERERQANRPIPAIVEHREVGEEHVEGANRGLVAGAILLLEFLVVFFLIKQMLFLEFVFRHGK</sequence>
<keyword evidence="3" id="KW-1185">Reference proteome</keyword>
<evidence type="ECO:0000256" key="1">
    <source>
        <dbReference type="SAM" id="Phobius"/>
    </source>
</evidence>
<dbReference type="AlphaFoldDB" id="A0AAW0CD13"/>
<reference evidence="2 3" key="1">
    <citation type="submission" date="2024-01" db="EMBL/GenBank/DDBJ databases">
        <title>A draft genome for a cacao thread blight-causing isolate of Paramarasmius palmivorus.</title>
        <authorList>
            <person name="Baruah I.K."/>
            <person name="Bukari Y."/>
            <person name="Amoako-Attah I."/>
            <person name="Meinhardt L.W."/>
            <person name="Bailey B.A."/>
            <person name="Cohen S.P."/>
        </authorList>
    </citation>
    <scope>NUCLEOTIDE SEQUENCE [LARGE SCALE GENOMIC DNA]</scope>
    <source>
        <strain evidence="2 3">GH-12</strain>
    </source>
</reference>
<keyword evidence="1" id="KW-0812">Transmembrane</keyword>
<feature type="transmembrane region" description="Helical" evidence="1">
    <location>
        <begin position="121"/>
        <end position="139"/>
    </location>
</feature>